<protein>
    <submittedName>
        <fullName evidence="1">Uncharacterized protein</fullName>
    </submittedName>
</protein>
<accession>A0A521DKW9</accession>
<gene>
    <name evidence="1" type="ORF">SAMN06265350_10788</name>
</gene>
<dbReference type="EMBL" id="FXSZ01000007">
    <property type="protein sequence ID" value="SMO72245.1"/>
    <property type="molecule type" value="Genomic_DNA"/>
</dbReference>
<sequence length="49" mass="5736">MTRIPYTGKKNAEKFREGHIYKYLTGSNLKFMLINLQEKDAMGTKLDIK</sequence>
<dbReference type="AlphaFoldDB" id="A0A521DKW9"/>
<organism evidence="1 2">
    <name type="scientific">Solitalea koreensis</name>
    <dbReference type="NCBI Taxonomy" id="543615"/>
    <lineage>
        <taxon>Bacteria</taxon>
        <taxon>Pseudomonadati</taxon>
        <taxon>Bacteroidota</taxon>
        <taxon>Sphingobacteriia</taxon>
        <taxon>Sphingobacteriales</taxon>
        <taxon>Sphingobacteriaceae</taxon>
        <taxon>Solitalea</taxon>
    </lineage>
</organism>
<evidence type="ECO:0000313" key="2">
    <source>
        <dbReference type="Proteomes" id="UP000315971"/>
    </source>
</evidence>
<keyword evidence="2" id="KW-1185">Reference proteome</keyword>
<reference evidence="1 2" key="1">
    <citation type="submission" date="2017-05" db="EMBL/GenBank/DDBJ databases">
        <authorList>
            <person name="Varghese N."/>
            <person name="Submissions S."/>
        </authorList>
    </citation>
    <scope>NUCLEOTIDE SEQUENCE [LARGE SCALE GENOMIC DNA]</scope>
    <source>
        <strain evidence="1 2">DSM 21342</strain>
    </source>
</reference>
<name>A0A521DKW9_9SPHI</name>
<evidence type="ECO:0000313" key="1">
    <source>
        <dbReference type="EMBL" id="SMO72245.1"/>
    </source>
</evidence>
<dbReference type="Proteomes" id="UP000315971">
    <property type="component" value="Unassembled WGS sequence"/>
</dbReference>
<dbReference type="RefSeq" id="WP_185955264.1">
    <property type="nucleotide sequence ID" value="NZ_FXSZ01000007.1"/>
</dbReference>
<proteinExistence type="predicted"/>